<dbReference type="AlphaFoldDB" id="A0A2Z7CZC4"/>
<feature type="compositionally biased region" description="Basic and acidic residues" evidence="1">
    <location>
        <begin position="127"/>
        <end position="141"/>
    </location>
</feature>
<keyword evidence="3" id="KW-1185">Reference proteome</keyword>
<evidence type="ECO:0000256" key="1">
    <source>
        <dbReference type="SAM" id="MobiDB-lite"/>
    </source>
</evidence>
<organism evidence="2 3">
    <name type="scientific">Dorcoceras hygrometricum</name>
    <dbReference type="NCBI Taxonomy" id="472368"/>
    <lineage>
        <taxon>Eukaryota</taxon>
        <taxon>Viridiplantae</taxon>
        <taxon>Streptophyta</taxon>
        <taxon>Embryophyta</taxon>
        <taxon>Tracheophyta</taxon>
        <taxon>Spermatophyta</taxon>
        <taxon>Magnoliopsida</taxon>
        <taxon>eudicotyledons</taxon>
        <taxon>Gunneridae</taxon>
        <taxon>Pentapetalae</taxon>
        <taxon>asterids</taxon>
        <taxon>lamiids</taxon>
        <taxon>Lamiales</taxon>
        <taxon>Gesneriaceae</taxon>
        <taxon>Didymocarpoideae</taxon>
        <taxon>Trichosporeae</taxon>
        <taxon>Loxocarpinae</taxon>
        <taxon>Dorcoceras</taxon>
    </lineage>
</organism>
<dbReference type="EMBL" id="KQ991126">
    <property type="protein sequence ID" value="KZV52285.1"/>
    <property type="molecule type" value="Genomic_DNA"/>
</dbReference>
<evidence type="ECO:0000313" key="2">
    <source>
        <dbReference type="EMBL" id="KZV52285.1"/>
    </source>
</evidence>
<dbReference type="Proteomes" id="UP000250235">
    <property type="component" value="Unassembled WGS sequence"/>
</dbReference>
<gene>
    <name evidence="2" type="ORF">F511_37789</name>
</gene>
<evidence type="ECO:0000313" key="3">
    <source>
        <dbReference type="Proteomes" id="UP000250235"/>
    </source>
</evidence>
<proteinExistence type="predicted"/>
<reference evidence="2 3" key="1">
    <citation type="journal article" date="2015" name="Proc. Natl. Acad. Sci. U.S.A.">
        <title>The resurrection genome of Boea hygrometrica: A blueprint for survival of dehydration.</title>
        <authorList>
            <person name="Xiao L."/>
            <person name="Yang G."/>
            <person name="Zhang L."/>
            <person name="Yang X."/>
            <person name="Zhao S."/>
            <person name="Ji Z."/>
            <person name="Zhou Q."/>
            <person name="Hu M."/>
            <person name="Wang Y."/>
            <person name="Chen M."/>
            <person name="Xu Y."/>
            <person name="Jin H."/>
            <person name="Xiao X."/>
            <person name="Hu G."/>
            <person name="Bao F."/>
            <person name="Hu Y."/>
            <person name="Wan P."/>
            <person name="Li L."/>
            <person name="Deng X."/>
            <person name="Kuang T."/>
            <person name="Xiang C."/>
            <person name="Zhu J.K."/>
            <person name="Oliver M.J."/>
            <person name="He Y."/>
        </authorList>
    </citation>
    <scope>NUCLEOTIDE SEQUENCE [LARGE SCALE GENOMIC DNA]</scope>
    <source>
        <strain evidence="3">cv. XS01</strain>
    </source>
</reference>
<accession>A0A2Z7CZC4</accession>
<feature type="region of interest" description="Disordered" evidence="1">
    <location>
        <begin position="20"/>
        <end position="49"/>
    </location>
</feature>
<name>A0A2Z7CZC4_9LAMI</name>
<protein>
    <submittedName>
        <fullName evidence="2">Uncharacterized protein</fullName>
    </submittedName>
</protein>
<feature type="region of interest" description="Disordered" evidence="1">
    <location>
        <begin position="110"/>
        <end position="152"/>
    </location>
</feature>
<sequence>MTFQVVRTNQYNQDLGLIHSTNGNHFESPNEGSSIDNQPRNSNIAPQDQQRISGHGVCSKCGNEPLALTYLRSAATVPAFGRYSTCVRPLQSLRSAATVPACGRYSTLDPGSDQFHEEIGTSNARTDSPRRGDQNKSDHAKNRTTTAAAMGGRRRREACGRGWAAMRARLYLVCVSW</sequence>